<evidence type="ECO:0000313" key="2">
    <source>
        <dbReference type="Proteomes" id="UP000295499"/>
    </source>
</evidence>
<organism evidence="1 2">
    <name type="scientific">Pedobacter duraquae</name>
    <dbReference type="NCBI Taxonomy" id="425511"/>
    <lineage>
        <taxon>Bacteria</taxon>
        <taxon>Pseudomonadati</taxon>
        <taxon>Bacteroidota</taxon>
        <taxon>Sphingobacteriia</taxon>
        <taxon>Sphingobacteriales</taxon>
        <taxon>Sphingobacteriaceae</taxon>
        <taxon>Pedobacter</taxon>
    </lineage>
</organism>
<gene>
    <name evidence="1" type="ORF">CLV32_1499</name>
</gene>
<comment type="caution">
    <text evidence="1">The sequence shown here is derived from an EMBL/GenBank/DDBJ whole genome shotgun (WGS) entry which is preliminary data.</text>
</comment>
<keyword evidence="2" id="KW-1185">Reference proteome</keyword>
<dbReference type="AlphaFoldDB" id="A0A4R6IKC6"/>
<accession>A0A4R6IKC6</accession>
<proteinExistence type="predicted"/>
<reference evidence="1 2" key="1">
    <citation type="submission" date="2019-03" db="EMBL/GenBank/DDBJ databases">
        <title>Genomic Encyclopedia of Archaeal and Bacterial Type Strains, Phase II (KMG-II): from individual species to whole genera.</title>
        <authorList>
            <person name="Goeker M."/>
        </authorList>
    </citation>
    <scope>NUCLEOTIDE SEQUENCE [LARGE SCALE GENOMIC DNA]</scope>
    <source>
        <strain evidence="1 2">DSM 19034</strain>
    </source>
</reference>
<dbReference type="EMBL" id="SNWM01000002">
    <property type="protein sequence ID" value="TDO22524.1"/>
    <property type="molecule type" value="Genomic_DNA"/>
</dbReference>
<sequence>MKSTLKHNLKKLLLSLSGSERKHFKNKYNAQGANKDYMNLFDLMFESGKSANPDDIELLFKLKYPEKSFDNTASYLYKVLTDMLVQMRIDHDDWFYSQHCLMKAKLCFEREIPERGLAELDKIKILAKDRADHLMYYAATRMELSHISENGFPDTTEQELVSMQMRMKQNLQNLRQTHEHYSLFELLNYRMLTQSNHSGDQQDKKLNDLLLSELGIITRGNKQSFESKKLHLLFQAFFLSRTGDYNSALKIFKSLNLLFEQHTQLWSCPPYDYLAALDGILDSLRSIRLYAEMAFFIDKIQVLSNSSYSDHFTQTCRQTFLIYTLNSALGNSDYDQALAVIKTNKSYLPKVKQMVHGHKQLELIFFIAVSYFRNKDLQSASKYISIGLSQDKQGSTQIIYRVSRLFRMLIHFEMGNIDYLEYEMRTFKRLFTKTEKFFQLERLLFHIFSNTHKPYSSIKNRSIWKKYQELRSKFAENPPEQELLKYFDFLSWSDAITKSQKK</sequence>
<protein>
    <submittedName>
        <fullName evidence="1">Uncharacterized protein</fullName>
    </submittedName>
</protein>
<name>A0A4R6IKC6_9SPHI</name>
<dbReference type="Proteomes" id="UP000295499">
    <property type="component" value="Unassembled WGS sequence"/>
</dbReference>
<dbReference type="OrthoDB" id="714416at2"/>
<dbReference type="RefSeq" id="WP_133553953.1">
    <property type="nucleotide sequence ID" value="NZ_SNWM01000002.1"/>
</dbReference>
<evidence type="ECO:0000313" key="1">
    <source>
        <dbReference type="EMBL" id="TDO22524.1"/>
    </source>
</evidence>